<dbReference type="InterPro" id="IPR010652">
    <property type="entry name" value="DUF1232"/>
</dbReference>
<dbReference type="EMBL" id="CP001798">
    <property type="protein sequence ID" value="ADE15205.1"/>
    <property type="molecule type" value="Genomic_DNA"/>
</dbReference>
<keyword evidence="6" id="KW-1133">Transmembrane helix</keyword>
<dbReference type="Gene3D" id="3.90.1590.10">
    <property type="entry name" value="glutathione-dependent formaldehyde- activating enzyme (gfa)"/>
    <property type="match status" value="1"/>
</dbReference>
<keyword evidence="8" id="KW-0456">Lyase</keyword>
<evidence type="ECO:0000256" key="5">
    <source>
        <dbReference type="ARBA" id="ARBA00022833"/>
    </source>
</evidence>
<dbReference type="GO" id="GO:0046872">
    <property type="term" value="F:metal ion binding"/>
    <property type="evidence" value="ECO:0007669"/>
    <property type="project" value="UniProtKB-KW"/>
</dbReference>
<evidence type="ECO:0000256" key="7">
    <source>
        <dbReference type="ARBA" id="ARBA00023136"/>
    </source>
</evidence>
<comment type="similarity">
    <text evidence="2">Belongs to the Gfa family.</text>
</comment>
<gene>
    <name evidence="10" type="ordered locus">Nhal_2104</name>
</gene>
<accession>D5C4M1</accession>
<dbReference type="InterPro" id="IPR011057">
    <property type="entry name" value="Mss4-like_sf"/>
</dbReference>
<evidence type="ECO:0000256" key="1">
    <source>
        <dbReference type="ARBA" id="ARBA00004127"/>
    </source>
</evidence>
<evidence type="ECO:0000256" key="6">
    <source>
        <dbReference type="ARBA" id="ARBA00022989"/>
    </source>
</evidence>
<evidence type="ECO:0000256" key="3">
    <source>
        <dbReference type="ARBA" id="ARBA00022692"/>
    </source>
</evidence>
<keyword evidence="7" id="KW-0472">Membrane</keyword>
<evidence type="ECO:0000256" key="8">
    <source>
        <dbReference type="ARBA" id="ARBA00023239"/>
    </source>
</evidence>
<evidence type="ECO:0000259" key="9">
    <source>
        <dbReference type="PROSITE" id="PS51891"/>
    </source>
</evidence>
<dbReference type="RefSeq" id="WP_013033070.1">
    <property type="nucleotide sequence ID" value="NC_013960.1"/>
</dbReference>
<dbReference type="InterPro" id="IPR006913">
    <property type="entry name" value="CENP-V/GFA"/>
</dbReference>
<dbReference type="PANTHER" id="PTHR33337">
    <property type="entry name" value="GFA DOMAIN-CONTAINING PROTEIN"/>
    <property type="match status" value="1"/>
</dbReference>
<dbReference type="HOGENOM" id="CLU_1370941_0_0_6"/>
<protein>
    <recommendedName>
        <fullName evidence="9">CENP-V/GFA domain-containing protein</fullName>
    </recommendedName>
</protein>
<dbReference type="eggNOG" id="COG3791">
    <property type="taxonomic scope" value="Bacteria"/>
</dbReference>
<dbReference type="STRING" id="472759.Nhal_2104"/>
<dbReference type="Pfam" id="PF06803">
    <property type="entry name" value="DUF1232"/>
    <property type="match status" value="1"/>
</dbReference>
<dbReference type="GO" id="GO:0016846">
    <property type="term" value="F:carbon-sulfur lyase activity"/>
    <property type="evidence" value="ECO:0007669"/>
    <property type="project" value="InterPro"/>
</dbReference>
<dbReference type="PANTHER" id="PTHR33337:SF44">
    <property type="entry name" value="DUF636 DOMAIN PROTEIN (AFU_ORTHOLOGUE AFUA_1G09754)"/>
    <property type="match status" value="1"/>
</dbReference>
<evidence type="ECO:0000256" key="2">
    <source>
        <dbReference type="ARBA" id="ARBA00005495"/>
    </source>
</evidence>
<proteinExistence type="inferred from homology"/>
<keyword evidence="4" id="KW-0479">Metal-binding</keyword>
<dbReference type="PROSITE" id="PS51891">
    <property type="entry name" value="CENP_V_GFA"/>
    <property type="match status" value="1"/>
</dbReference>
<feature type="domain" description="CENP-V/GFA" evidence="9">
    <location>
        <begin position="3"/>
        <end position="126"/>
    </location>
</feature>
<keyword evidence="3" id="KW-0812">Transmembrane</keyword>
<evidence type="ECO:0000313" key="10">
    <source>
        <dbReference type="EMBL" id="ADE15205.1"/>
    </source>
</evidence>
<name>D5C4M1_NITHN</name>
<organism evidence="10 11">
    <name type="scientific">Nitrosococcus halophilus (strain Nc4)</name>
    <dbReference type="NCBI Taxonomy" id="472759"/>
    <lineage>
        <taxon>Bacteria</taxon>
        <taxon>Pseudomonadati</taxon>
        <taxon>Pseudomonadota</taxon>
        <taxon>Gammaproteobacteria</taxon>
        <taxon>Chromatiales</taxon>
        <taxon>Chromatiaceae</taxon>
        <taxon>Nitrosococcus</taxon>
    </lineage>
</organism>
<dbReference type="AlphaFoldDB" id="D5C4M1"/>
<evidence type="ECO:0000313" key="11">
    <source>
        <dbReference type="Proteomes" id="UP000001844"/>
    </source>
</evidence>
<sequence length="199" mass="22396">MQLKGLCHCGNVRFTLHSPHPYPFNLCYCSICRKTAGGGGYAINLGGDYETLKIKGKKHLSVYQARISDPKTGEVKKSPAQRNFCKNMKKPKRTTQYSDKAFWEKINIYAKSVGLDVIETSLKLYYALQDEDTPKWAKTVIYSALIYFISPVDALPDLLPGGYVDDLGTLLSAVATVSVHIKEEHSDKAKVKVEQWFKR</sequence>
<evidence type="ECO:0000256" key="4">
    <source>
        <dbReference type="ARBA" id="ARBA00022723"/>
    </source>
</evidence>
<dbReference type="GO" id="GO:0012505">
    <property type="term" value="C:endomembrane system"/>
    <property type="evidence" value="ECO:0007669"/>
    <property type="project" value="UniProtKB-SubCell"/>
</dbReference>
<dbReference type="KEGG" id="nhl:Nhal_2104"/>
<comment type="subcellular location">
    <subcellularLocation>
        <location evidence="1">Endomembrane system</location>
        <topology evidence="1">Multi-pass membrane protein</topology>
    </subcellularLocation>
</comment>
<dbReference type="SUPFAM" id="SSF51316">
    <property type="entry name" value="Mss4-like"/>
    <property type="match status" value="1"/>
</dbReference>
<dbReference type="Pfam" id="PF04828">
    <property type="entry name" value="GFA"/>
    <property type="match status" value="1"/>
</dbReference>
<reference evidence="11" key="1">
    <citation type="submission" date="2010-04" db="EMBL/GenBank/DDBJ databases">
        <title>Complete genome sequence of Nitrosococcus halophilus Nc4, a salt-adapted, aerobic obligate ammonia-oxidizing sulfur purple bacterium.</title>
        <authorList>
            <consortium name="US DOE Joint Genome Institute"/>
            <person name="Campbell M.A."/>
            <person name="Malfatti S.A."/>
            <person name="Chain P.S.G."/>
            <person name="Heidelberg J.F."/>
            <person name="Ward B.B."/>
            <person name="Klotz M.G."/>
        </authorList>
    </citation>
    <scope>NUCLEOTIDE SEQUENCE [LARGE SCALE GENOMIC DNA]</scope>
    <source>
        <strain evidence="11">Nc4</strain>
    </source>
</reference>
<dbReference type="Proteomes" id="UP000001844">
    <property type="component" value="Chromosome"/>
</dbReference>
<dbReference type="eggNOG" id="COG3339">
    <property type="taxonomic scope" value="Bacteria"/>
</dbReference>
<keyword evidence="11" id="KW-1185">Reference proteome</keyword>
<keyword evidence="5" id="KW-0862">Zinc</keyword>